<organism evidence="4 5">
    <name type="scientific">Bradyrhizobium barranii</name>
    <dbReference type="NCBI Taxonomy" id="2992140"/>
    <lineage>
        <taxon>Bacteria</taxon>
        <taxon>Pseudomonadati</taxon>
        <taxon>Pseudomonadota</taxon>
        <taxon>Alphaproteobacteria</taxon>
        <taxon>Hyphomicrobiales</taxon>
        <taxon>Nitrobacteraceae</taxon>
        <taxon>Bradyrhizobium</taxon>
    </lineage>
</organism>
<evidence type="ECO:0000256" key="2">
    <source>
        <dbReference type="RuleBase" id="RU367036"/>
    </source>
</evidence>
<dbReference type="InterPro" id="IPR036568">
    <property type="entry name" value="GGCT-like_sf"/>
</dbReference>
<comment type="similarity">
    <text evidence="1 2">Belongs to the gamma-glutamylcyclotransferase family.</text>
</comment>
<evidence type="ECO:0000313" key="5">
    <source>
        <dbReference type="Proteomes" id="UP001430990"/>
    </source>
</evidence>
<evidence type="ECO:0000259" key="3">
    <source>
        <dbReference type="Pfam" id="PF06094"/>
    </source>
</evidence>
<dbReference type="RefSeq" id="WP_231145044.1">
    <property type="nucleotide sequence ID" value="NZ_CP088100.1"/>
</dbReference>
<reference evidence="4" key="1">
    <citation type="submission" date="2021-11" db="EMBL/GenBank/DDBJ databases">
        <title>Australian commercial rhizobial inoculants.</title>
        <authorList>
            <person name="Kohlmeier M.G."/>
            <person name="O'Hara G.W."/>
            <person name="Colombi E."/>
            <person name="Ramsay J.P."/>
            <person name="Terpolilli J."/>
        </authorList>
    </citation>
    <scope>NUCLEOTIDE SEQUENCE</scope>
    <source>
        <strain evidence="4">CC829</strain>
    </source>
</reference>
<dbReference type="PANTHER" id="PTHR12510:SF4">
    <property type="entry name" value="GAMMA-GLUTAMYLAMINECYCLOTRANSFERASE"/>
    <property type="match status" value="1"/>
</dbReference>
<dbReference type="EMBL" id="CP088100">
    <property type="protein sequence ID" value="UFW91032.1"/>
    <property type="molecule type" value="Genomic_DNA"/>
</dbReference>
<evidence type="ECO:0000313" key="4">
    <source>
        <dbReference type="EMBL" id="UFW91032.1"/>
    </source>
</evidence>
<dbReference type="Proteomes" id="UP001430990">
    <property type="component" value="Chromosome"/>
</dbReference>
<dbReference type="PANTHER" id="PTHR12510">
    <property type="entry name" value="TROPONIN C-AKIN-1 PROTEIN"/>
    <property type="match status" value="1"/>
</dbReference>
<accession>A0ABY3R120</accession>
<dbReference type="CDD" id="cd06661">
    <property type="entry name" value="GGCT_like"/>
    <property type="match status" value="1"/>
</dbReference>
<feature type="domain" description="Gamma-glutamylcyclotransferase AIG2-like" evidence="3">
    <location>
        <begin position="5"/>
        <end position="112"/>
    </location>
</feature>
<name>A0ABY3R120_9BRAD</name>
<dbReference type="Gene3D" id="3.10.490.10">
    <property type="entry name" value="Gamma-glutamyl cyclotransferase-like"/>
    <property type="match status" value="1"/>
</dbReference>
<proteinExistence type="inferred from homology"/>
<dbReference type="InterPro" id="IPR013024">
    <property type="entry name" value="GGCT-like"/>
</dbReference>
<gene>
    <name evidence="4" type="ORF">BjapCC829_21835</name>
</gene>
<dbReference type="Pfam" id="PF06094">
    <property type="entry name" value="GGACT"/>
    <property type="match status" value="1"/>
</dbReference>
<dbReference type="InterPro" id="IPR039126">
    <property type="entry name" value="GGACT"/>
</dbReference>
<keyword evidence="5" id="KW-1185">Reference proteome</keyword>
<dbReference type="SUPFAM" id="SSF110857">
    <property type="entry name" value="Gamma-glutamyl cyclotransferase-like"/>
    <property type="match status" value="1"/>
</dbReference>
<sequence>MTHTVFVYGTLKNGQGNNHLLDDSAFIGAAVTDTADYGMLDGGFPVVLPAESGGLAVAGEVWEVDDQTLARLDRLEGYRGGGNPTNMYDRKVISVKINGQRLDNVSIYIGAGRWQERGAFYKADRLTNAAGHLEWNGGRW</sequence>
<protein>
    <recommendedName>
        <fullName evidence="2">Gamma-glutamylcyclotransferase family protein</fullName>
    </recommendedName>
</protein>
<dbReference type="InterPro" id="IPR009288">
    <property type="entry name" value="AIG2-like_dom"/>
</dbReference>
<evidence type="ECO:0000256" key="1">
    <source>
        <dbReference type="ARBA" id="ARBA00008861"/>
    </source>
</evidence>